<evidence type="ECO:0000256" key="2">
    <source>
        <dbReference type="ARBA" id="ARBA00004653"/>
    </source>
</evidence>
<evidence type="ECO:0000256" key="10">
    <source>
        <dbReference type="RuleBase" id="RU363079"/>
    </source>
</evidence>
<organism evidence="11 12">
    <name type="scientific">Vitis vinifera</name>
    <name type="common">Grape</name>
    <dbReference type="NCBI Taxonomy" id="29760"/>
    <lineage>
        <taxon>Eukaryota</taxon>
        <taxon>Viridiplantae</taxon>
        <taxon>Streptophyta</taxon>
        <taxon>Embryophyta</taxon>
        <taxon>Tracheophyta</taxon>
        <taxon>Spermatophyta</taxon>
        <taxon>Magnoliopsida</taxon>
        <taxon>eudicotyledons</taxon>
        <taxon>Gunneridae</taxon>
        <taxon>Pentapetalae</taxon>
        <taxon>rosids</taxon>
        <taxon>Vitales</taxon>
        <taxon>Vitaceae</taxon>
        <taxon>Viteae</taxon>
        <taxon>Vitis</taxon>
    </lineage>
</organism>
<dbReference type="PANTHER" id="PTHR10766">
    <property type="entry name" value="TRANSMEMBRANE 9 SUPERFAMILY PROTEIN"/>
    <property type="match status" value="1"/>
</dbReference>
<keyword evidence="4 10" id="KW-0812">Transmembrane</keyword>
<dbReference type="Proteomes" id="UP001227230">
    <property type="component" value="Chromosome 6"/>
</dbReference>
<gene>
    <name evidence="11" type="ORF">VitviT2T_009090</name>
</gene>
<feature type="transmembrane region" description="Helical" evidence="10">
    <location>
        <begin position="537"/>
        <end position="565"/>
    </location>
</feature>
<reference evidence="11 12" key="1">
    <citation type="journal article" date="2023" name="Hortic Res">
        <title>The complete reference genome for grapevine (Vitis vinifera L.) genetics and breeding.</title>
        <authorList>
            <person name="Shi X."/>
            <person name="Cao S."/>
            <person name="Wang X."/>
            <person name="Huang S."/>
            <person name="Wang Y."/>
            <person name="Liu Z."/>
            <person name="Liu W."/>
            <person name="Leng X."/>
            <person name="Peng Y."/>
            <person name="Wang N."/>
            <person name="Wang Y."/>
            <person name="Ma Z."/>
            <person name="Xu X."/>
            <person name="Zhang F."/>
            <person name="Xue H."/>
            <person name="Zhong H."/>
            <person name="Wang Y."/>
            <person name="Zhang K."/>
            <person name="Velt A."/>
            <person name="Avia K."/>
            <person name="Holtgrawe D."/>
            <person name="Grimplet J."/>
            <person name="Matus J.T."/>
            <person name="Ware D."/>
            <person name="Wu X."/>
            <person name="Wang H."/>
            <person name="Liu C."/>
            <person name="Fang Y."/>
            <person name="Rustenholz C."/>
            <person name="Cheng Z."/>
            <person name="Xiao H."/>
            <person name="Zhou Y."/>
        </authorList>
    </citation>
    <scope>NUCLEOTIDE SEQUENCE [LARGE SCALE GENOMIC DNA]</scope>
    <source>
        <strain evidence="12">cv. Pinot noir / PN40024</strain>
        <tissue evidence="11">Leaf</tissue>
    </source>
</reference>
<keyword evidence="9 10" id="KW-0472">Membrane</keyword>
<evidence type="ECO:0000256" key="1">
    <source>
        <dbReference type="ARBA" id="ARBA00004337"/>
    </source>
</evidence>
<evidence type="ECO:0000256" key="7">
    <source>
        <dbReference type="ARBA" id="ARBA00022989"/>
    </source>
</evidence>
<feature type="transmembrane region" description="Helical" evidence="10">
    <location>
        <begin position="767"/>
        <end position="786"/>
    </location>
</feature>
<dbReference type="InterPro" id="IPR004240">
    <property type="entry name" value="EMP70"/>
</dbReference>
<dbReference type="EMBL" id="CP126653">
    <property type="protein sequence ID" value="WJZ89906.1"/>
    <property type="molecule type" value="Genomic_DNA"/>
</dbReference>
<feature type="transmembrane region" description="Helical" evidence="10">
    <location>
        <begin position="577"/>
        <end position="595"/>
    </location>
</feature>
<evidence type="ECO:0000256" key="8">
    <source>
        <dbReference type="ARBA" id="ARBA00023034"/>
    </source>
</evidence>
<feature type="transmembrane region" description="Helical" evidence="10">
    <location>
        <begin position="636"/>
        <end position="660"/>
    </location>
</feature>
<accession>A0ABY9C5A9</accession>
<comment type="similarity">
    <text evidence="3 10">Belongs to the nonaspanin (TM9SF) (TC 9.A.2) family.</text>
</comment>
<sequence length="825" mass="94172">MEHLPTKLIGNIISRLGPTRNVVIAFTTSLDLSLLLIVCPKIEILDLVNLEIAMSDTQHKVELRSPTLKSICVEQINLDEFILETDSLERLHLKYCELKLIKLVGDIFCELQCPKNDLEKKHMDKIPYASTVGSIMYAQVCTRPEIAYVVGMLGRYQSNPDIYDFTIIWPQFYKMISRSSKLRRLRLWDVFFDDKNEIVDLETFFVCFPQLSHISLCGRKGVSSGAETMVALTLARSALSLTPYMSKPPGMSVLLLFFTTLGFSFGFVTPLAQDHRYNVGDHVSLFVNKVGPLNNPSETYHYYDLPFCRPDQVIRRKASLGEVLNGDCLTNALYELKFRENKIGETLCQKKLKGDEVAKFRNAVSNDFYFQMYYDDLPLWGFIGKVEDENWTVNENGPKYYLFKHVQFDALYNGNQIIEIRAFSDPNHVVDITEDVDISVKFTYSILWKETSTQFENRMDKYSRASLFPTHQQIRWFSFINSFVIIVLLMGLLTMIFMRHLKNDLRKFSGGDEEEDKEVGWKYIHGDVFRYPPCMSLFCAVLGTGTQLLIQAAFLFVLALLGVLYPYNRGALCTSLVVTYTLTSVVAGYTASSFYNQFVETGWKRSVLLSGTLYLGPLFVMVSILNAVAVSYGATAALPFGTIVVILLIYTFFTIPLLGLGGVIGYRLRSEFQAPCATKRCPREIPPLAWYRKTPGQMILGGLLPFSAIILELHHLYASLWGYKIWTLPGILFIMFIILVLLTAMLSIGLTYVQLSVEDHEWWWRSLLRGGSTAIFMFGHCIYFYARSLNELAGDSHWFLGWTRKARVKTLKARKARARVETQKA</sequence>
<dbReference type="PANTHER" id="PTHR10766:SF119">
    <property type="entry name" value="TRANSMEMBRANE 9 SUPERFAMILY MEMBER 5"/>
    <property type="match status" value="1"/>
</dbReference>
<keyword evidence="5" id="KW-0732">Signal</keyword>
<keyword evidence="8" id="KW-0333">Golgi apparatus</keyword>
<evidence type="ECO:0000256" key="3">
    <source>
        <dbReference type="ARBA" id="ARBA00005227"/>
    </source>
</evidence>
<feature type="transmembrane region" description="Helical" evidence="10">
    <location>
        <begin position="698"/>
        <end position="718"/>
    </location>
</feature>
<evidence type="ECO:0000256" key="4">
    <source>
        <dbReference type="ARBA" id="ARBA00022692"/>
    </source>
</evidence>
<protein>
    <recommendedName>
        <fullName evidence="10">Transmembrane 9 superfamily member</fullName>
    </recommendedName>
</protein>
<evidence type="ECO:0000256" key="5">
    <source>
        <dbReference type="ARBA" id="ARBA00022729"/>
    </source>
</evidence>
<evidence type="ECO:0000313" key="12">
    <source>
        <dbReference type="Proteomes" id="UP001227230"/>
    </source>
</evidence>
<keyword evidence="7 10" id="KW-1133">Transmembrane helix</keyword>
<proteinExistence type="inferred from homology"/>
<feature type="transmembrane region" description="Helical" evidence="10">
    <location>
        <begin position="607"/>
        <end position="630"/>
    </location>
</feature>
<keyword evidence="6" id="KW-0967">Endosome</keyword>
<evidence type="ECO:0000256" key="6">
    <source>
        <dbReference type="ARBA" id="ARBA00022753"/>
    </source>
</evidence>
<name>A0ABY9C5A9_VITVI</name>
<comment type="subcellular location">
    <subcellularLocation>
        <location evidence="1">Endosome membrane</location>
        <topology evidence="1">Multi-pass membrane protein</topology>
    </subcellularLocation>
    <subcellularLocation>
        <location evidence="2">Golgi apparatus membrane</location>
        <topology evidence="2">Multi-pass membrane protein</topology>
    </subcellularLocation>
</comment>
<feature type="transmembrane region" description="Helical" evidence="10">
    <location>
        <begin position="253"/>
        <end position="272"/>
    </location>
</feature>
<evidence type="ECO:0000313" key="11">
    <source>
        <dbReference type="EMBL" id="WJZ89906.1"/>
    </source>
</evidence>
<feature type="transmembrane region" description="Helical" evidence="10">
    <location>
        <begin position="730"/>
        <end position="755"/>
    </location>
</feature>
<dbReference type="Pfam" id="PF02990">
    <property type="entry name" value="EMP70"/>
    <property type="match status" value="1"/>
</dbReference>
<keyword evidence="12" id="KW-1185">Reference proteome</keyword>
<feature type="transmembrane region" description="Helical" evidence="10">
    <location>
        <begin position="476"/>
        <end position="498"/>
    </location>
</feature>
<evidence type="ECO:0000256" key="9">
    <source>
        <dbReference type="ARBA" id="ARBA00023136"/>
    </source>
</evidence>